<evidence type="ECO:0000313" key="2">
    <source>
        <dbReference type="Proteomes" id="UP001590951"/>
    </source>
</evidence>
<proteinExistence type="predicted"/>
<comment type="caution">
    <text evidence="1">The sequence shown here is derived from an EMBL/GenBank/DDBJ whole genome shotgun (WGS) entry which is preliminary data.</text>
</comment>
<sequence>MERCPGRETIVSEQGFPSAVTWVSCEQNLKISEIEISSCKFDSLNTTHGVGFVAETLGISDVAPFLPALLRPGTSGKDFVPRSTFKVSSNVLIDSPFQP</sequence>
<evidence type="ECO:0000313" key="1">
    <source>
        <dbReference type="EMBL" id="KAL2058666.1"/>
    </source>
</evidence>
<dbReference type="EMBL" id="JBHFEH010000002">
    <property type="protein sequence ID" value="KAL2058666.1"/>
    <property type="molecule type" value="Genomic_DNA"/>
</dbReference>
<protein>
    <submittedName>
        <fullName evidence="1">Uncharacterized protein</fullName>
    </submittedName>
</protein>
<dbReference type="Proteomes" id="UP001590951">
    <property type="component" value="Unassembled WGS sequence"/>
</dbReference>
<organism evidence="1 2">
    <name type="scientific">Lepraria finkii</name>
    <dbReference type="NCBI Taxonomy" id="1340010"/>
    <lineage>
        <taxon>Eukaryota</taxon>
        <taxon>Fungi</taxon>
        <taxon>Dikarya</taxon>
        <taxon>Ascomycota</taxon>
        <taxon>Pezizomycotina</taxon>
        <taxon>Lecanoromycetes</taxon>
        <taxon>OSLEUM clade</taxon>
        <taxon>Lecanoromycetidae</taxon>
        <taxon>Lecanorales</taxon>
        <taxon>Lecanorineae</taxon>
        <taxon>Stereocaulaceae</taxon>
        <taxon>Lepraria</taxon>
    </lineage>
</organism>
<accession>A0ABR4BPE6</accession>
<keyword evidence="2" id="KW-1185">Reference proteome</keyword>
<name>A0ABR4BPE6_9LECA</name>
<gene>
    <name evidence="1" type="ORF">ABVK25_001396</name>
</gene>
<reference evidence="1 2" key="1">
    <citation type="submission" date="2024-09" db="EMBL/GenBank/DDBJ databases">
        <title>Rethinking Asexuality: The Enigmatic Case of Functional Sexual Genes in Lepraria (Stereocaulaceae).</title>
        <authorList>
            <person name="Doellman M."/>
            <person name="Sun Y."/>
            <person name="Barcenas-Pena A."/>
            <person name="Lumbsch H.T."/>
            <person name="Grewe F."/>
        </authorList>
    </citation>
    <scope>NUCLEOTIDE SEQUENCE [LARGE SCALE GENOMIC DNA]</scope>
    <source>
        <strain evidence="1 2">Grewe 0041</strain>
    </source>
</reference>
<dbReference type="PROSITE" id="PS51257">
    <property type="entry name" value="PROKAR_LIPOPROTEIN"/>
    <property type="match status" value="1"/>
</dbReference>